<dbReference type="AlphaFoldDB" id="M0NG49"/>
<gene>
    <name evidence="1" type="ORF">C451_02223</name>
</gene>
<accession>M0NG49</accession>
<dbReference type="EMBL" id="AOMF01000037">
    <property type="protein sequence ID" value="EMA56503.1"/>
    <property type="molecule type" value="Genomic_DNA"/>
</dbReference>
<keyword evidence="2" id="KW-1185">Reference proteome</keyword>
<evidence type="ECO:0000313" key="1">
    <source>
        <dbReference type="EMBL" id="EMA56503.1"/>
    </source>
</evidence>
<dbReference type="OrthoDB" id="51304at2157"/>
<dbReference type="PATRIC" id="fig|1227457.3.peg.397"/>
<dbReference type="STRING" id="1227457.C451_02223"/>
<protein>
    <submittedName>
        <fullName evidence="1">Sterol carrier protein</fullName>
    </submittedName>
</protein>
<organism evidence="1 2">
    <name type="scientific">Halococcus thailandensis JCM 13552</name>
    <dbReference type="NCBI Taxonomy" id="1227457"/>
    <lineage>
        <taxon>Archaea</taxon>
        <taxon>Methanobacteriati</taxon>
        <taxon>Methanobacteriota</taxon>
        <taxon>Stenosarchaea group</taxon>
        <taxon>Halobacteria</taxon>
        <taxon>Halobacteriales</taxon>
        <taxon>Halococcaceae</taxon>
        <taxon>Halococcus</taxon>
    </lineage>
</organism>
<proteinExistence type="predicted"/>
<name>M0NG49_9EURY</name>
<dbReference type="RefSeq" id="WP_007737141.1">
    <property type="nucleotide sequence ID" value="NZ_AOMF01000037.1"/>
</dbReference>
<reference evidence="1 2" key="1">
    <citation type="journal article" date="2014" name="PLoS Genet.">
        <title>Phylogenetically driven sequencing of extremely halophilic archaea reveals strategies for static and dynamic osmo-response.</title>
        <authorList>
            <person name="Becker E.A."/>
            <person name="Seitzer P.M."/>
            <person name="Tritt A."/>
            <person name="Larsen D."/>
            <person name="Krusor M."/>
            <person name="Yao A.I."/>
            <person name="Wu D."/>
            <person name="Madern D."/>
            <person name="Eisen J.A."/>
            <person name="Darling A.E."/>
            <person name="Facciotti M.T."/>
        </authorList>
    </citation>
    <scope>NUCLEOTIDE SEQUENCE [LARGE SCALE GENOMIC DNA]</scope>
    <source>
        <strain evidence="1 2">JCM 13552</strain>
    </source>
</reference>
<sequence length="231" mass="26051">MAEWFPSREWLHTYRAALNNNETYREASEGWGVDFDGDFVFEITDIPTETTIADLPEDLSGEFRENLESLSDEHVDELLTDAPSALEERMGEQDGDDHERLVAAVLSTSISDIPEVTFSALREEYPADLDNLLDQLEQYLNDGTIYAYIDLYDGECLETTVLQDPEARDPGFAIIGPYPHWKDLLEGADVMESIFSEDLELDGSTTTILPYSEAAQELGDTAGRVDDRYLF</sequence>
<dbReference type="Gene3D" id="3.30.1050.10">
    <property type="entry name" value="SCP2 sterol-binding domain"/>
    <property type="match status" value="1"/>
</dbReference>
<evidence type="ECO:0000313" key="2">
    <source>
        <dbReference type="Proteomes" id="UP000011680"/>
    </source>
</evidence>
<dbReference type="InterPro" id="IPR036527">
    <property type="entry name" value="SCP2_sterol-bd_dom_sf"/>
</dbReference>
<comment type="caution">
    <text evidence="1">The sequence shown here is derived from an EMBL/GenBank/DDBJ whole genome shotgun (WGS) entry which is preliminary data.</text>
</comment>
<dbReference type="Proteomes" id="UP000011680">
    <property type="component" value="Unassembled WGS sequence"/>
</dbReference>
<dbReference type="eggNOG" id="arCOG01842">
    <property type="taxonomic scope" value="Archaea"/>
</dbReference>
<dbReference type="SUPFAM" id="SSF55718">
    <property type="entry name" value="SCP-like"/>
    <property type="match status" value="1"/>
</dbReference>